<feature type="transmembrane region" description="Helical" evidence="1">
    <location>
        <begin position="12"/>
        <end position="32"/>
    </location>
</feature>
<comment type="caution">
    <text evidence="2">The sequence shown here is derived from an EMBL/GenBank/DDBJ whole genome shotgun (WGS) entry which is preliminary data.</text>
</comment>
<gene>
    <name evidence="2" type="ORF">B0F90DRAFT_324051</name>
</gene>
<keyword evidence="3" id="KW-1185">Reference proteome</keyword>
<feature type="transmembrane region" description="Helical" evidence="1">
    <location>
        <begin position="44"/>
        <end position="62"/>
    </location>
</feature>
<reference evidence="2" key="1">
    <citation type="journal article" date="2022" name="New Phytol.">
        <title>Evolutionary transition to the ectomycorrhizal habit in the genomes of a hyperdiverse lineage of mushroom-forming fungi.</title>
        <authorList>
            <person name="Looney B."/>
            <person name="Miyauchi S."/>
            <person name="Morin E."/>
            <person name="Drula E."/>
            <person name="Courty P.E."/>
            <person name="Kohler A."/>
            <person name="Kuo A."/>
            <person name="LaButti K."/>
            <person name="Pangilinan J."/>
            <person name="Lipzen A."/>
            <person name="Riley R."/>
            <person name="Andreopoulos W."/>
            <person name="He G."/>
            <person name="Johnson J."/>
            <person name="Nolan M."/>
            <person name="Tritt A."/>
            <person name="Barry K.W."/>
            <person name="Grigoriev I.V."/>
            <person name="Nagy L.G."/>
            <person name="Hibbett D."/>
            <person name="Henrissat B."/>
            <person name="Matheny P.B."/>
            <person name="Labbe J."/>
            <person name="Martin F.M."/>
        </authorList>
    </citation>
    <scope>NUCLEOTIDE SEQUENCE</scope>
    <source>
        <strain evidence="2">BPL690</strain>
    </source>
</reference>
<evidence type="ECO:0000313" key="2">
    <source>
        <dbReference type="EMBL" id="KAI0301635.1"/>
    </source>
</evidence>
<name>A0AAD4M4J3_9AGAM</name>
<dbReference type="AlphaFoldDB" id="A0AAD4M4J3"/>
<keyword evidence="1" id="KW-0812">Transmembrane</keyword>
<proteinExistence type="predicted"/>
<evidence type="ECO:0000256" key="1">
    <source>
        <dbReference type="SAM" id="Phobius"/>
    </source>
</evidence>
<protein>
    <submittedName>
        <fullName evidence="2">Uncharacterized protein</fullName>
    </submittedName>
</protein>
<evidence type="ECO:0000313" key="3">
    <source>
        <dbReference type="Proteomes" id="UP001203297"/>
    </source>
</evidence>
<organism evidence="2 3">
    <name type="scientific">Multifurca ochricompacta</name>
    <dbReference type="NCBI Taxonomy" id="376703"/>
    <lineage>
        <taxon>Eukaryota</taxon>
        <taxon>Fungi</taxon>
        <taxon>Dikarya</taxon>
        <taxon>Basidiomycota</taxon>
        <taxon>Agaricomycotina</taxon>
        <taxon>Agaricomycetes</taxon>
        <taxon>Russulales</taxon>
        <taxon>Russulaceae</taxon>
        <taxon>Multifurca</taxon>
    </lineage>
</organism>
<sequence>MVPSILDRHAGRLGLSLMVWQFFVRGGLYRYAPQNATPRYVRTMPFAFFFFGLNLTLALAAYETNWLTIPIMHEIKRDAAWQMERQRWRELNEPIAKIGREYVLVHTKMSTLFRESNEQKPRWEAVRDRLHVPQDQRCVHADATRCENKPADCRPFAALAAPFRAAQAFPNVCAPYVLSYLHDLMIKQRRARSPTSGSS</sequence>
<dbReference type="Proteomes" id="UP001203297">
    <property type="component" value="Unassembled WGS sequence"/>
</dbReference>
<keyword evidence="1" id="KW-1133">Transmembrane helix</keyword>
<keyword evidence="1" id="KW-0472">Membrane</keyword>
<accession>A0AAD4M4J3</accession>
<dbReference type="EMBL" id="WTXG01000014">
    <property type="protein sequence ID" value="KAI0301635.1"/>
    <property type="molecule type" value="Genomic_DNA"/>
</dbReference>